<feature type="domain" description="RRM" evidence="3">
    <location>
        <begin position="67"/>
        <end position="145"/>
    </location>
</feature>
<feature type="compositionally biased region" description="Basic residues" evidence="2">
    <location>
        <begin position="15"/>
        <end position="45"/>
    </location>
</feature>
<dbReference type="STRING" id="51351.M4D580"/>
<dbReference type="Pfam" id="PF00076">
    <property type="entry name" value="RRM_1"/>
    <property type="match status" value="1"/>
</dbReference>
<organism evidence="4 5">
    <name type="scientific">Brassica campestris</name>
    <name type="common">Field mustard</name>
    <dbReference type="NCBI Taxonomy" id="3711"/>
    <lineage>
        <taxon>Eukaryota</taxon>
        <taxon>Viridiplantae</taxon>
        <taxon>Streptophyta</taxon>
        <taxon>Embryophyta</taxon>
        <taxon>Tracheophyta</taxon>
        <taxon>Spermatophyta</taxon>
        <taxon>Magnoliopsida</taxon>
        <taxon>eudicotyledons</taxon>
        <taxon>Gunneridae</taxon>
        <taxon>Pentapetalae</taxon>
        <taxon>rosids</taxon>
        <taxon>malvids</taxon>
        <taxon>Brassicales</taxon>
        <taxon>Brassicaceae</taxon>
        <taxon>Brassiceae</taxon>
        <taxon>Brassica</taxon>
    </lineage>
</organism>
<evidence type="ECO:0000313" key="5">
    <source>
        <dbReference type="Proteomes" id="UP000011750"/>
    </source>
</evidence>
<feature type="region of interest" description="Disordered" evidence="2">
    <location>
        <begin position="1"/>
        <end position="68"/>
    </location>
</feature>
<dbReference type="AlphaFoldDB" id="M4D580"/>
<evidence type="ECO:0000256" key="2">
    <source>
        <dbReference type="SAM" id="MobiDB-lite"/>
    </source>
</evidence>
<dbReference type="HOGENOM" id="CLU_050438_9_0_1"/>
<dbReference type="InParanoid" id="M4D580"/>
<accession>M4D580</accession>
<dbReference type="SUPFAM" id="SSF54928">
    <property type="entry name" value="RNA-binding domain, RBD"/>
    <property type="match status" value="1"/>
</dbReference>
<feature type="compositionally biased region" description="Basic and acidic residues" evidence="2">
    <location>
        <begin position="1"/>
        <end position="12"/>
    </location>
</feature>
<dbReference type="GO" id="GO:0003723">
    <property type="term" value="F:RNA binding"/>
    <property type="evidence" value="ECO:0000318"/>
    <property type="project" value="GO_Central"/>
</dbReference>
<sequence>MADSRHEERDSRSPSPRKQRSLSRSRSRSRSRSVPRARSRSRSRSLPRPISPSRNRGRRSEVENPGTTLYVTGLSTRVTDKDLESHFSKEGKVASCFLVMEPRTRESRGFAFVTMDTVKDADRCIKYLNQSVLEGRYITVERTEMAVAVEGGTVIVIVTDTVGHQDATIHLVVVEGGHHQDVSIRLVVVEEVLEEIGLSLLMEEAQREGPREGINPVRGGSR</sequence>
<dbReference type="OMA" id="EGGHHQD"/>
<keyword evidence="5" id="KW-1185">Reference proteome</keyword>
<dbReference type="Gene3D" id="3.30.70.330">
    <property type="match status" value="1"/>
</dbReference>
<dbReference type="GO" id="GO:0048026">
    <property type="term" value="P:positive regulation of mRNA splicing, via spliceosome"/>
    <property type="evidence" value="ECO:0000318"/>
    <property type="project" value="GO_Central"/>
</dbReference>
<name>M4D580_BRACM</name>
<evidence type="ECO:0000256" key="1">
    <source>
        <dbReference type="PROSITE-ProRule" id="PRU00176"/>
    </source>
</evidence>
<reference evidence="4 5" key="2">
    <citation type="journal article" date="2018" name="Hortic Res">
        <title>Improved Brassica rapa reference genome by single-molecule sequencing and chromosome conformation capture technologies.</title>
        <authorList>
            <person name="Zhang L."/>
            <person name="Cai X."/>
            <person name="Wu J."/>
            <person name="Liu M."/>
            <person name="Grob S."/>
            <person name="Cheng F."/>
            <person name="Liang J."/>
            <person name="Cai C."/>
            <person name="Liu Z."/>
            <person name="Liu B."/>
            <person name="Wang F."/>
            <person name="Li S."/>
            <person name="Liu F."/>
            <person name="Li X."/>
            <person name="Cheng L."/>
            <person name="Yang W."/>
            <person name="Li M.H."/>
            <person name="Grossniklaus U."/>
            <person name="Zheng H."/>
            <person name="Wang X."/>
        </authorList>
    </citation>
    <scope>NUCLEOTIDE SEQUENCE [LARGE SCALE GENOMIC DNA]</scope>
    <source>
        <strain evidence="4 5">cv. Chiifu-401-42</strain>
    </source>
</reference>
<dbReference type="PANTHER" id="PTHR48034">
    <property type="entry name" value="TRANSFORMER-2 SEX-DETERMINING PROTEIN-RELATED"/>
    <property type="match status" value="1"/>
</dbReference>
<keyword evidence="1" id="KW-0694">RNA-binding</keyword>
<reference evidence="4 5" key="1">
    <citation type="journal article" date="2011" name="Nat. Genet.">
        <title>The genome of the mesopolyploid crop species Brassica rapa.</title>
        <authorList>
            <consortium name="Brassica rapa Genome Sequencing Project Consortium"/>
            <person name="Wang X."/>
            <person name="Wang H."/>
            <person name="Wang J."/>
            <person name="Sun R."/>
            <person name="Wu J."/>
            <person name="Liu S."/>
            <person name="Bai Y."/>
            <person name="Mun J.H."/>
            <person name="Bancroft I."/>
            <person name="Cheng F."/>
            <person name="Huang S."/>
            <person name="Li X."/>
            <person name="Hua W."/>
            <person name="Wang J."/>
            <person name="Wang X."/>
            <person name="Freeling M."/>
            <person name="Pires J.C."/>
            <person name="Paterson A.H."/>
            <person name="Chalhoub B."/>
            <person name="Wang B."/>
            <person name="Hayward A."/>
            <person name="Sharpe A.G."/>
            <person name="Park B.S."/>
            <person name="Weisshaar B."/>
            <person name="Liu B."/>
            <person name="Li B."/>
            <person name="Liu B."/>
            <person name="Tong C."/>
            <person name="Song C."/>
            <person name="Duran C."/>
            <person name="Peng C."/>
            <person name="Geng C."/>
            <person name="Koh C."/>
            <person name="Lin C."/>
            <person name="Edwards D."/>
            <person name="Mu D."/>
            <person name="Shen D."/>
            <person name="Soumpourou E."/>
            <person name="Li F."/>
            <person name="Fraser F."/>
            <person name="Conant G."/>
            <person name="Lassalle G."/>
            <person name="King G.J."/>
            <person name="Bonnema G."/>
            <person name="Tang H."/>
            <person name="Wang H."/>
            <person name="Belcram H."/>
            <person name="Zhou H."/>
            <person name="Hirakawa H."/>
            <person name="Abe H."/>
            <person name="Guo H."/>
            <person name="Wang H."/>
            <person name="Jin H."/>
            <person name="Parkin I.A."/>
            <person name="Batley J."/>
            <person name="Kim J.S."/>
            <person name="Just J."/>
            <person name="Li J."/>
            <person name="Xu J."/>
            <person name="Deng J."/>
            <person name="Kim J.A."/>
            <person name="Li J."/>
            <person name="Yu J."/>
            <person name="Meng J."/>
            <person name="Wang J."/>
            <person name="Min J."/>
            <person name="Poulain J."/>
            <person name="Wang J."/>
            <person name="Hatakeyama K."/>
            <person name="Wu K."/>
            <person name="Wang L."/>
            <person name="Fang L."/>
            <person name="Trick M."/>
            <person name="Links M.G."/>
            <person name="Zhao M."/>
            <person name="Jin M."/>
            <person name="Ramchiary N."/>
            <person name="Drou N."/>
            <person name="Berkman P.J."/>
            <person name="Cai Q."/>
            <person name="Huang Q."/>
            <person name="Li R."/>
            <person name="Tabata S."/>
            <person name="Cheng S."/>
            <person name="Zhang S."/>
            <person name="Zhang S."/>
            <person name="Huang S."/>
            <person name="Sato S."/>
            <person name="Sun S."/>
            <person name="Kwon S.J."/>
            <person name="Choi S.R."/>
            <person name="Lee T.H."/>
            <person name="Fan W."/>
            <person name="Zhao X."/>
            <person name="Tan X."/>
            <person name="Xu X."/>
            <person name="Wang Y."/>
            <person name="Qiu Y."/>
            <person name="Yin Y."/>
            <person name="Li Y."/>
            <person name="Du Y."/>
            <person name="Liao Y."/>
            <person name="Lim Y."/>
            <person name="Narusaka Y."/>
            <person name="Wang Y."/>
            <person name="Wang Z."/>
            <person name="Li Z."/>
            <person name="Wang Z."/>
            <person name="Xiong Z."/>
            <person name="Zhang Z."/>
        </authorList>
    </citation>
    <scope>NUCLEOTIDE SEQUENCE [LARGE SCALE GENOMIC DNA]</scope>
    <source>
        <strain evidence="4 5">cv. Chiifu-401-42</strain>
    </source>
</reference>
<dbReference type="Proteomes" id="UP000011750">
    <property type="component" value="Chromosome A01"/>
</dbReference>
<protein>
    <recommendedName>
        <fullName evidence="3">RRM domain-containing protein</fullName>
    </recommendedName>
</protein>
<dbReference type="PROSITE" id="PS50102">
    <property type="entry name" value="RRM"/>
    <property type="match status" value="1"/>
</dbReference>
<reference evidence="4" key="3">
    <citation type="submission" date="2023-03" db="UniProtKB">
        <authorList>
            <consortium name="EnsemblPlants"/>
        </authorList>
    </citation>
    <scope>IDENTIFICATION</scope>
    <source>
        <strain evidence="4">cv. Chiifu-401-42</strain>
    </source>
</reference>
<evidence type="ECO:0000259" key="3">
    <source>
        <dbReference type="PROSITE" id="PS50102"/>
    </source>
</evidence>
<dbReference type="InterPro" id="IPR000504">
    <property type="entry name" value="RRM_dom"/>
</dbReference>
<dbReference type="SMART" id="SM00360">
    <property type="entry name" value="RRM"/>
    <property type="match status" value="1"/>
</dbReference>
<dbReference type="InterPro" id="IPR035979">
    <property type="entry name" value="RBD_domain_sf"/>
</dbReference>
<dbReference type="InterPro" id="IPR050441">
    <property type="entry name" value="RBM"/>
</dbReference>
<dbReference type="Gramene" id="Bra011637.1">
    <property type="protein sequence ID" value="Bra011637.1-P"/>
    <property type="gene ID" value="Bra011637"/>
</dbReference>
<dbReference type="EnsemblPlants" id="Bra011637.1">
    <property type="protein sequence ID" value="Bra011637.1-P"/>
    <property type="gene ID" value="Bra011637"/>
</dbReference>
<proteinExistence type="predicted"/>
<dbReference type="eggNOG" id="KOG1329">
    <property type="taxonomic scope" value="Eukaryota"/>
</dbReference>
<dbReference type="GO" id="GO:0005681">
    <property type="term" value="C:spliceosomal complex"/>
    <property type="evidence" value="ECO:0000318"/>
    <property type="project" value="GO_Central"/>
</dbReference>
<dbReference type="InterPro" id="IPR012677">
    <property type="entry name" value="Nucleotide-bd_a/b_plait_sf"/>
</dbReference>
<evidence type="ECO:0000313" key="4">
    <source>
        <dbReference type="EnsemblPlants" id="Bra011637.1-P"/>
    </source>
</evidence>